<evidence type="ECO:0000256" key="1">
    <source>
        <dbReference type="ARBA" id="ARBA00004123"/>
    </source>
</evidence>
<accession>A0ABR4J4A0</accession>
<keyword evidence="5" id="KW-0804">Transcription</keyword>
<dbReference type="InterPro" id="IPR001138">
    <property type="entry name" value="Zn2Cys6_DnaBD"/>
</dbReference>
<organism evidence="8 9">
    <name type="scientific">Aspergillus pseudoustus</name>
    <dbReference type="NCBI Taxonomy" id="1810923"/>
    <lineage>
        <taxon>Eukaryota</taxon>
        <taxon>Fungi</taxon>
        <taxon>Dikarya</taxon>
        <taxon>Ascomycota</taxon>
        <taxon>Pezizomycotina</taxon>
        <taxon>Eurotiomycetes</taxon>
        <taxon>Eurotiomycetidae</taxon>
        <taxon>Eurotiales</taxon>
        <taxon>Aspergillaceae</taxon>
        <taxon>Aspergillus</taxon>
        <taxon>Aspergillus subgen. Nidulantes</taxon>
    </lineage>
</organism>
<dbReference type="Proteomes" id="UP001610446">
    <property type="component" value="Unassembled WGS sequence"/>
</dbReference>
<keyword evidence="9" id="KW-1185">Reference proteome</keyword>
<evidence type="ECO:0000256" key="3">
    <source>
        <dbReference type="ARBA" id="ARBA00023015"/>
    </source>
</evidence>
<dbReference type="PROSITE" id="PS00463">
    <property type="entry name" value="ZN2_CY6_FUNGAL_1"/>
    <property type="match status" value="2"/>
</dbReference>
<dbReference type="SMART" id="SM00906">
    <property type="entry name" value="Fungal_trans"/>
    <property type="match status" value="1"/>
</dbReference>
<dbReference type="InterPro" id="IPR050613">
    <property type="entry name" value="Sec_Metabolite_Reg"/>
</dbReference>
<keyword evidence="3" id="KW-0805">Transcription regulation</keyword>
<proteinExistence type="predicted"/>
<comment type="caution">
    <text evidence="8">The sequence shown here is derived from an EMBL/GenBank/DDBJ whole genome shotgun (WGS) entry which is preliminary data.</text>
</comment>
<dbReference type="SMART" id="SM00066">
    <property type="entry name" value="GAL4"/>
    <property type="match status" value="2"/>
</dbReference>
<sequence length="677" mass="74779">MADIVSKYACEPCRASKLGCDKSRPQCMRCLRKGYPCSYAKQRAPRGSRTSAAYHKPELVIKAKIPPPSPLVLGVSPAADARNAPLVRKRNRVPIACARCRSFKVGCDRQEPCGRCLKADRGPECHYPSDSPSADAPAESKPVIPPYHQTFHSGIHWSFLVGNIENLIKHRRWPSNHHHAEHEQLFSSADNFFGSRTSALNTTRRTLLSYLPPVDIANSLIDSYLNIIEPAHEILHVPTFKTQLEAFWDRPSTADDAWLAQLFAVLALGCQLQHHSTLFGHNLDSTLTSLLFDAARAFLQRTPFMIRPDITSIRTLCLLVIFRQTNGVVCLESAALWPVTGLIVRLAITMGLHLAVPVCGADPGEPPTSTSKLWAAVILLDLRQSLAAGVPVIPPSGDLIAQPLFGAVEFAAGEHNTGDLFFPAMIYDTLPQIYKILELATSAQITLSYTLVSAYDRQIKSLLKHYHRCFSSSSSSPKNRFQWTMINVFFRRVLLALHSRLYQEPDAATRYPVSYWSSLECSLALLSEQRELWETTTPTTSPSQQQSASSSRGAALFFTHVHQQSFFLAALTICFHLVRVGSPLVSPDLHRDEGDRHKCQGQARRTILELLTSCRDIWGLERGGSSCHRSAFHMVDSLLGMLEASESEEGDAHRGSGGVCLGSGGAMGSCLCLAEWD</sequence>
<dbReference type="Gene3D" id="4.10.240.10">
    <property type="entry name" value="Zn(2)-C6 fungal-type DNA-binding domain"/>
    <property type="match status" value="2"/>
</dbReference>
<protein>
    <recommendedName>
        <fullName evidence="7">Zn(2)-C6 fungal-type domain-containing protein</fullName>
    </recommendedName>
</protein>
<dbReference type="InterPro" id="IPR007219">
    <property type="entry name" value="XnlR_reg_dom"/>
</dbReference>
<evidence type="ECO:0000256" key="2">
    <source>
        <dbReference type="ARBA" id="ARBA00022723"/>
    </source>
</evidence>
<feature type="non-terminal residue" evidence="8">
    <location>
        <position position="677"/>
    </location>
</feature>
<gene>
    <name evidence="8" type="ORF">BJY01DRAFT_223943</name>
</gene>
<dbReference type="PANTHER" id="PTHR31001">
    <property type="entry name" value="UNCHARACTERIZED TRANSCRIPTIONAL REGULATORY PROTEIN"/>
    <property type="match status" value="1"/>
</dbReference>
<keyword evidence="2" id="KW-0479">Metal-binding</keyword>
<keyword evidence="4" id="KW-0238">DNA-binding</keyword>
<evidence type="ECO:0000259" key="7">
    <source>
        <dbReference type="PROSITE" id="PS50048"/>
    </source>
</evidence>
<dbReference type="EMBL" id="JBFXLU010000211">
    <property type="protein sequence ID" value="KAL2834840.1"/>
    <property type="molecule type" value="Genomic_DNA"/>
</dbReference>
<dbReference type="PANTHER" id="PTHR31001:SF57">
    <property type="entry name" value="ZN(II)2CYS6 TRANSCRIPTION FACTOR (EUROFUNG)"/>
    <property type="match status" value="1"/>
</dbReference>
<dbReference type="Pfam" id="PF04082">
    <property type="entry name" value="Fungal_trans"/>
    <property type="match status" value="1"/>
</dbReference>
<evidence type="ECO:0000256" key="6">
    <source>
        <dbReference type="ARBA" id="ARBA00023242"/>
    </source>
</evidence>
<reference evidence="8 9" key="1">
    <citation type="submission" date="2024-07" db="EMBL/GenBank/DDBJ databases">
        <title>Section-level genome sequencing and comparative genomics of Aspergillus sections Usti and Cavernicolus.</title>
        <authorList>
            <consortium name="Lawrence Berkeley National Laboratory"/>
            <person name="Nybo J.L."/>
            <person name="Vesth T.C."/>
            <person name="Theobald S."/>
            <person name="Frisvad J.C."/>
            <person name="Larsen T.O."/>
            <person name="Kjaerboelling I."/>
            <person name="Rothschild-Mancinelli K."/>
            <person name="Lyhne E.K."/>
            <person name="Kogle M.E."/>
            <person name="Barry K."/>
            <person name="Clum A."/>
            <person name="Na H."/>
            <person name="Ledsgaard L."/>
            <person name="Lin J."/>
            <person name="Lipzen A."/>
            <person name="Kuo A."/>
            <person name="Riley R."/>
            <person name="Mondo S."/>
            <person name="Labutti K."/>
            <person name="Haridas S."/>
            <person name="Pangalinan J."/>
            <person name="Salamov A.A."/>
            <person name="Simmons B.A."/>
            <person name="Magnuson J.K."/>
            <person name="Chen J."/>
            <person name="Drula E."/>
            <person name="Henrissat B."/>
            <person name="Wiebenga A."/>
            <person name="Lubbers R.J."/>
            <person name="Gomes A.C."/>
            <person name="Makela M.R."/>
            <person name="Stajich J."/>
            <person name="Grigoriev I.V."/>
            <person name="Mortensen U.H."/>
            <person name="De Vries R.P."/>
            <person name="Baker S.E."/>
            <person name="Andersen M.R."/>
        </authorList>
    </citation>
    <scope>NUCLEOTIDE SEQUENCE [LARGE SCALE GENOMIC DNA]</scope>
    <source>
        <strain evidence="8 9">CBS 123904</strain>
    </source>
</reference>
<dbReference type="SUPFAM" id="SSF57701">
    <property type="entry name" value="Zn2/Cys6 DNA-binding domain"/>
    <property type="match status" value="2"/>
</dbReference>
<name>A0ABR4J4A0_9EURO</name>
<evidence type="ECO:0000313" key="8">
    <source>
        <dbReference type="EMBL" id="KAL2834840.1"/>
    </source>
</evidence>
<feature type="domain" description="Zn(2)-C6 fungal-type" evidence="7">
    <location>
        <begin position="96"/>
        <end position="127"/>
    </location>
</feature>
<dbReference type="CDD" id="cd00067">
    <property type="entry name" value="GAL4"/>
    <property type="match status" value="2"/>
</dbReference>
<evidence type="ECO:0000313" key="9">
    <source>
        <dbReference type="Proteomes" id="UP001610446"/>
    </source>
</evidence>
<evidence type="ECO:0000256" key="5">
    <source>
        <dbReference type="ARBA" id="ARBA00023163"/>
    </source>
</evidence>
<evidence type="ECO:0000256" key="4">
    <source>
        <dbReference type="ARBA" id="ARBA00023125"/>
    </source>
</evidence>
<dbReference type="CDD" id="cd12148">
    <property type="entry name" value="fungal_TF_MHR"/>
    <property type="match status" value="1"/>
</dbReference>
<feature type="domain" description="Zn(2)-C6 fungal-type" evidence="7">
    <location>
        <begin position="9"/>
        <end position="39"/>
    </location>
</feature>
<comment type="subcellular location">
    <subcellularLocation>
        <location evidence="1">Nucleus</location>
    </subcellularLocation>
</comment>
<dbReference type="Pfam" id="PF00172">
    <property type="entry name" value="Zn_clus"/>
    <property type="match status" value="2"/>
</dbReference>
<dbReference type="InterPro" id="IPR036864">
    <property type="entry name" value="Zn2-C6_fun-type_DNA-bd_sf"/>
</dbReference>
<dbReference type="PROSITE" id="PS50048">
    <property type="entry name" value="ZN2_CY6_FUNGAL_2"/>
    <property type="match status" value="2"/>
</dbReference>
<keyword evidence="6" id="KW-0539">Nucleus</keyword>